<evidence type="ECO:0000259" key="1">
    <source>
        <dbReference type="SMART" id="SM00670"/>
    </source>
</evidence>
<comment type="caution">
    <text evidence="2">The sequence shown here is derived from an EMBL/GenBank/DDBJ whole genome shotgun (WGS) entry which is preliminary data.</text>
</comment>
<dbReference type="SMART" id="SM00670">
    <property type="entry name" value="PINc"/>
    <property type="match status" value="1"/>
</dbReference>
<reference evidence="2" key="1">
    <citation type="journal article" date="2021" name="Microorganisms">
        <title>Acidisoma silvae sp. nov. and Acidisomacellulosilytica sp. nov., Two Acidophilic Bacteria Isolated from Decaying Wood, Hydrolyzing Cellulose and Producing Poly-3-hydroxybutyrate.</title>
        <authorList>
            <person name="Mieszkin S."/>
            <person name="Pouder E."/>
            <person name="Uroz S."/>
            <person name="Simon-Colin C."/>
            <person name="Alain K."/>
        </authorList>
    </citation>
    <scope>NUCLEOTIDE SEQUENCE</scope>
    <source>
        <strain evidence="2">HW T2.11</strain>
    </source>
</reference>
<dbReference type="RefSeq" id="WP_227319904.1">
    <property type="nucleotide sequence ID" value="NZ_JAESVB010000001.1"/>
</dbReference>
<dbReference type="InterPro" id="IPR002850">
    <property type="entry name" value="PIN_toxin-like"/>
</dbReference>
<accession>A0A963YPC9</accession>
<feature type="domain" description="PIN" evidence="1">
    <location>
        <begin position="1"/>
        <end position="115"/>
    </location>
</feature>
<dbReference type="AlphaFoldDB" id="A0A963YPC9"/>
<dbReference type="InterPro" id="IPR029060">
    <property type="entry name" value="PIN-like_dom_sf"/>
</dbReference>
<dbReference type="PANTHER" id="PTHR34610">
    <property type="entry name" value="SSL7007 PROTEIN"/>
    <property type="match status" value="1"/>
</dbReference>
<dbReference type="PANTHER" id="PTHR34610:SF3">
    <property type="entry name" value="SSL7007 PROTEIN"/>
    <property type="match status" value="1"/>
</dbReference>
<dbReference type="NCBIfam" id="TIGR00305">
    <property type="entry name" value="putative toxin-antitoxin system toxin component, PIN family"/>
    <property type="match status" value="1"/>
</dbReference>
<dbReference type="Pfam" id="PF13470">
    <property type="entry name" value="PIN_3"/>
    <property type="match status" value="1"/>
</dbReference>
<organism evidence="2 3">
    <name type="scientific">Acidisoma silvae</name>
    <dbReference type="NCBI Taxonomy" id="2802396"/>
    <lineage>
        <taxon>Bacteria</taxon>
        <taxon>Pseudomonadati</taxon>
        <taxon>Pseudomonadota</taxon>
        <taxon>Alphaproteobacteria</taxon>
        <taxon>Acetobacterales</taxon>
        <taxon>Acidocellaceae</taxon>
        <taxon>Acidisoma</taxon>
    </lineage>
</organism>
<sequence>MIVVVDTSVIISAALKRDSPPDLALEAALSPHNQMIISREVRDEYREVLFRPKFDRFAPVARRAQLLDTLVDAAILISVTIDIHECADPKDDKYLALAHAGRADVIVSSDDHLLRLHPWRGIAILNPKNFIARAAITPG</sequence>
<dbReference type="Proteomes" id="UP000708298">
    <property type="component" value="Unassembled WGS sequence"/>
</dbReference>
<dbReference type="SUPFAM" id="SSF88723">
    <property type="entry name" value="PIN domain-like"/>
    <property type="match status" value="1"/>
</dbReference>
<dbReference type="InterPro" id="IPR002716">
    <property type="entry name" value="PIN_dom"/>
</dbReference>
<dbReference type="EMBL" id="JAESVB010000001">
    <property type="protein sequence ID" value="MCB8874257.1"/>
    <property type="molecule type" value="Genomic_DNA"/>
</dbReference>
<proteinExistence type="predicted"/>
<reference evidence="2" key="2">
    <citation type="submission" date="2021-01" db="EMBL/GenBank/DDBJ databases">
        <authorList>
            <person name="Mieszkin S."/>
            <person name="Pouder E."/>
            <person name="Alain K."/>
        </authorList>
    </citation>
    <scope>NUCLEOTIDE SEQUENCE</scope>
    <source>
        <strain evidence="2">HW T2.11</strain>
    </source>
</reference>
<gene>
    <name evidence="2" type="ORF">ASILVAE211_03605</name>
</gene>
<evidence type="ECO:0000313" key="2">
    <source>
        <dbReference type="EMBL" id="MCB8874257.1"/>
    </source>
</evidence>
<evidence type="ECO:0000313" key="3">
    <source>
        <dbReference type="Proteomes" id="UP000708298"/>
    </source>
</evidence>
<name>A0A963YPC9_9PROT</name>
<protein>
    <submittedName>
        <fullName evidence="2">Toxin-antitoxin system toxin component, PIN family</fullName>
    </submittedName>
</protein>
<keyword evidence="3" id="KW-1185">Reference proteome</keyword>